<dbReference type="SMART" id="SM00065">
    <property type="entry name" value="GAF"/>
    <property type="match status" value="2"/>
</dbReference>
<sequence length="1109" mass="115034">MASQIGAPDPDAAAEAGTPISGGGGADDAAGAQPAVRAALASPTAAEELALHSDYVAKSLLRAIELVSKLTLELNVHDAMRNVRQVALDLLQCERVTLFLILRCKQELRGRTGTVDDTLITVKFGEGIAGHVAQHGGLMNIRDAYSHPLFNPAIDARTGFRTRNILCCAVNDVNNEPIAVLQALNKRGGADFSAVDEQHLRLFSVHLGNTLAKIRFYEEAKREKERMAALSKCFKMLGKASSLEGALSTITDAVRELVRAERVVVFLLDHAREVLWTSFAHRGRARQIRTRSRDGCIGRCATSKQQLGLDFLSDADACGDPTLQQLVAAVEGGRLTCALLQPVLDPSTDGTMAVLVALNKEEGDVADGAFDEASFSRSDRDALGVLSMEVADALSARALEVSFASAMSVVAANGANTHNLHLAHMMRAQLLDYYGGDHTVAPDPASRCSSMISGSSAAAAVAAARRSEPGGHGGSAGGSASGSASGGAAFGGMDASAFALLARSESFASACSSRTAGSGAAGSGSGFAAPFVGLSLSTPTRPLSPGSRSASPLSPRRLPRQLSLPISLRRPRGLPPAAARPGLLTFELDCLTMSRDELIRMAYDVFTLSGVVEEVGVSEGALSGFLSAVASHYHEPGDVPYHNLSHAVQVLHMVWLILELSGAHALLSPLEELVLLVAAICHDLDHDGRSNSYHINAHTELAQRYNDRSVQENHHCALTFAVLRSRGANLLEGLPQEDWRAARRLLVDAILATDMSHHFGLTQELQKHPPAFAADNEADRALLTKAILHAADIANPVRPFRTALVMAHRVHEEFALQAAAERRAGLPVTPHMEASSLADRARMEIQFLDYVAGPLWERLAQAFPALQPCIAQMRFNRRCFQAIASGAATGIPLPPFEPGGGAAAAEEEREAISAIAAAAEAAAAARPPPRTSPAGRVLDSTPEESSLPGTDGEEDGGSGAPPSPLQDSDPIAGLVVRTRRAGNGSGGGGSGGNATRLGSGGFGGGGGASSSPGRPASYSGAVNLALAQVRAAALRSPRSSSDGGDGGTPTRARPRDGVGSPLGGTRGGDGRGGDGRGGDGRGGAPTAAEDGAGPATAHAAGRASPGLDH</sequence>
<dbReference type="CDD" id="cd00077">
    <property type="entry name" value="HDc"/>
    <property type="match status" value="1"/>
</dbReference>
<dbReference type="EC" id="3.1.4.-" evidence="7"/>
<dbReference type="Proteomes" id="UP000247498">
    <property type="component" value="Unassembled WGS sequence"/>
</dbReference>
<feature type="compositionally biased region" description="Low complexity" evidence="8">
    <location>
        <begin position="1"/>
        <end position="17"/>
    </location>
</feature>
<keyword evidence="4" id="KW-0675">Receptor</keyword>
<evidence type="ECO:0000259" key="9">
    <source>
        <dbReference type="PROSITE" id="PS51845"/>
    </source>
</evidence>
<feature type="active site" description="Proton donor" evidence="5">
    <location>
        <position position="642"/>
    </location>
</feature>
<dbReference type="SUPFAM" id="SSF55781">
    <property type="entry name" value="GAF domain-like"/>
    <property type="match status" value="2"/>
</dbReference>
<keyword evidence="11" id="KW-1185">Reference proteome</keyword>
<dbReference type="EMBL" id="BDRX01000215">
    <property type="protein sequence ID" value="GBG00359.1"/>
    <property type="molecule type" value="Genomic_DNA"/>
</dbReference>
<organism evidence="10 11">
    <name type="scientific">Raphidocelis subcapitata</name>
    <dbReference type="NCBI Taxonomy" id="307507"/>
    <lineage>
        <taxon>Eukaryota</taxon>
        <taxon>Viridiplantae</taxon>
        <taxon>Chlorophyta</taxon>
        <taxon>core chlorophytes</taxon>
        <taxon>Chlorophyceae</taxon>
        <taxon>CS clade</taxon>
        <taxon>Sphaeropleales</taxon>
        <taxon>Selenastraceae</taxon>
        <taxon>Raphidocelis</taxon>
    </lineage>
</organism>
<dbReference type="InterPro" id="IPR023088">
    <property type="entry name" value="PDEase"/>
</dbReference>
<dbReference type="InterPro" id="IPR003018">
    <property type="entry name" value="GAF"/>
</dbReference>
<dbReference type="PRINTS" id="PR00387">
    <property type="entry name" value="PDIESTERASE1"/>
</dbReference>
<feature type="region of interest" description="Disordered" evidence="8">
    <location>
        <begin position="538"/>
        <end position="557"/>
    </location>
</feature>
<feature type="compositionally biased region" description="Low complexity" evidence="8">
    <location>
        <begin position="1084"/>
        <end position="1109"/>
    </location>
</feature>
<evidence type="ECO:0000256" key="8">
    <source>
        <dbReference type="SAM" id="MobiDB-lite"/>
    </source>
</evidence>
<dbReference type="PROSITE" id="PS51845">
    <property type="entry name" value="PDEASE_I_2"/>
    <property type="match status" value="1"/>
</dbReference>
<evidence type="ECO:0000256" key="7">
    <source>
        <dbReference type="RuleBase" id="RU363067"/>
    </source>
</evidence>
<dbReference type="InterPro" id="IPR003607">
    <property type="entry name" value="HD/PDEase_dom"/>
</dbReference>
<dbReference type="PANTHER" id="PTHR11347">
    <property type="entry name" value="CYCLIC NUCLEOTIDE PHOSPHODIESTERASE"/>
    <property type="match status" value="1"/>
</dbReference>
<evidence type="ECO:0000313" key="10">
    <source>
        <dbReference type="EMBL" id="GBG00359.1"/>
    </source>
</evidence>
<dbReference type="InterPro" id="IPR029016">
    <property type="entry name" value="GAF-like_dom_sf"/>
</dbReference>
<evidence type="ECO:0000256" key="6">
    <source>
        <dbReference type="PIRSR" id="PIRSR623088-3"/>
    </source>
</evidence>
<dbReference type="PROSITE" id="PS00126">
    <property type="entry name" value="PDEASE_I_1"/>
    <property type="match status" value="1"/>
</dbReference>
<dbReference type="STRING" id="307507.A0A2V0PKP0"/>
<comment type="caution">
    <text evidence="10">The sequence shown here is derived from an EMBL/GenBank/DDBJ whole genome shotgun (WGS) entry which is preliminary data.</text>
</comment>
<dbReference type="GO" id="GO:0046872">
    <property type="term" value="F:metal ion binding"/>
    <property type="evidence" value="ECO:0007669"/>
    <property type="project" value="UniProtKB-KW"/>
</dbReference>
<dbReference type="InterPro" id="IPR002073">
    <property type="entry name" value="PDEase_catalytic_dom"/>
</dbReference>
<keyword evidence="2 6" id="KW-0479">Metal-binding</keyword>
<feature type="compositionally biased region" description="Gly residues" evidence="8">
    <location>
        <begin position="983"/>
        <end position="1008"/>
    </location>
</feature>
<feature type="region of interest" description="Disordered" evidence="8">
    <location>
        <begin position="463"/>
        <end position="483"/>
    </location>
</feature>
<dbReference type="InterPro" id="IPR023174">
    <property type="entry name" value="PDEase_CS"/>
</dbReference>
<protein>
    <recommendedName>
        <fullName evidence="7">Phosphodiesterase</fullName>
        <ecNumber evidence="7">3.1.4.-</ecNumber>
    </recommendedName>
</protein>
<feature type="compositionally biased region" description="Gly residues" evidence="8">
    <location>
        <begin position="470"/>
        <end position="483"/>
    </location>
</feature>
<accession>A0A2V0PKP0</accession>
<feature type="binding site" evidence="6">
    <location>
        <position position="792"/>
    </location>
    <ligand>
        <name>Zn(2+)</name>
        <dbReference type="ChEBI" id="CHEBI:29105"/>
        <label>1</label>
    </ligand>
</feature>
<feature type="region of interest" description="Disordered" evidence="8">
    <location>
        <begin position="920"/>
        <end position="1018"/>
    </location>
</feature>
<dbReference type="AlphaFoldDB" id="A0A2V0PKP0"/>
<feature type="region of interest" description="Disordered" evidence="8">
    <location>
        <begin position="1031"/>
        <end position="1109"/>
    </location>
</feature>
<feature type="compositionally biased region" description="Low complexity" evidence="8">
    <location>
        <begin position="1009"/>
        <end position="1018"/>
    </location>
</feature>
<evidence type="ECO:0000313" key="11">
    <source>
        <dbReference type="Proteomes" id="UP000247498"/>
    </source>
</evidence>
<feature type="compositionally biased region" description="Low complexity" evidence="8">
    <location>
        <begin position="1031"/>
        <end position="1042"/>
    </location>
</feature>
<feature type="compositionally biased region" description="Low complexity" evidence="8">
    <location>
        <begin position="541"/>
        <end position="557"/>
    </location>
</feature>
<reference evidence="10 11" key="1">
    <citation type="journal article" date="2018" name="Sci. Rep.">
        <title>Raphidocelis subcapitata (=Pseudokirchneriella subcapitata) provides an insight into genome evolution and environmental adaptations in the Sphaeropleales.</title>
        <authorList>
            <person name="Suzuki S."/>
            <person name="Yamaguchi H."/>
            <person name="Nakajima N."/>
            <person name="Kawachi M."/>
        </authorList>
    </citation>
    <scope>NUCLEOTIDE SEQUENCE [LARGE SCALE GENOMIC DNA]</scope>
    <source>
        <strain evidence="10 11">NIES-35</strain>
    </source>
</reference>
<feature type="compositionally biased region" description="Basic and acidic residues" evidence="8">
    <location>
        <begin position="1068"/>
        <end position="1079"/>
    </location>
</feature>
<feature type="domain" description="PDEase" evidence="9">
    <location>
        <begin position="554"/>
        <end position="887"/>
    </location>
</feature>
<dbReference type="SMART" id="SM00471">
    <property type="entry name" value="HDc"/>
    <property type="match status" value="1"/>
</dbReference>
<dbReference type="InParanoid" id="A0A2V0PKP0"/>
<dbReference type="Pfam" id="PF01590">
    <property type="entry name" value="GAF"/>
    <property type="match status" value="2"/>
</dbReference>
<dbReference type="Pfam" id="PF00233">
    <property type="entry name" value="PDEase_I"/>
    <property type="match status" value="1"/>
</dbReference>
<feature type="binding site" evidence="6">
    <location>
        <position position="683"/>
    </location>
    <ligand>
        <name>Zn(2+)</name>
        <dbReference type="ChEBI" id="CHEBI:29105"/>
        <label>2</label>
    </ligand>
</feature>
<proteinExistence type="inferred from homology"/>
<dbReference type="OrthoDB" id="68317at2759"/>
<feature type="binding site" evidence="6">
    <location>
        <position position="682"/>
    </location>
    <ligand>
        <name>Zn(2+)</name>
        <dbReference type="ChEBI" id="CHEBI:29105"/>
        <label>1</label>
    </ligand>
</feature>
<name>A0A2V0PKP0_9CHLO</name>
<feature type="region of interest" description="Disordered" evidence="8">
    <location>
        <begin position="1"/>
        <end position="29"/>
    </location>
</feature>
<comment type="similarity">
    <text evidence="7">Belongs to the cyclic nucleotide phosphodiesterase family.</text>
</comment>
<keyword evidence="1" id="KW-0140">cGMP</keyword>
<dbReference type="InterPro" id="IPR036971">
    <property type="entry name" value="PDEase_catalytic_dom_sf"/>
</dbReference>
<evidence type="ECO:0000256" key="1">
    <source>
        <dbReference type="ARBA" id="ARBA00022535"/>
    </source>
</evidence>
<dbReference type="SUPFAM" id="SSF109604">
    <property type="entry name" value="HD-domain/PDEase-like"/>
    <property type="match status" value="1"/>
</dbReference>
<evidence type="ECO:0000256" key="2">
    <source>
        <dbReference type="ARBA" id="ARBA00022723"/>
    </source>
</evidence>
<dbReference type="GO" id="GO:0007165">
    <property type="term" value="P:signal transduction"/>
    <property type="evidence" value="ECO:0007669"/>
    <property type="project" value="InterPro"/>
</dbReference>
<keyword evidence="3 7" id="KW-0378">Hydrolase</keyword>
<gene>
    <name evidence="10" type="ORF">Rsub_13118</name>
</gene>
<dbReference type="Gene3D" id="3.30.450.40">
    <property type="match status" value="2"/>
</dbReference>
<evidence type="ECO:0000256" key="5">
    <source>
        <dbReference type="PIRSR" id="PIRSR623088-1"/>
    </source>
</evidence>
<dbReference type="Gene3D" id="1.10.1300.10">
    <property type="entry name" value="3'5'-cyclic nucleotide phosphodiesterase, catalytic domain"/>
    <property type="match status" value="1"/>
</dbReference>
<dbReference type="GO" id="GO:0004114">
    <property type="term" value="F:3',5'-cyclic-nucleotide phosphodiesterase activity"/>
    <property type="evidence" value="ECO:0007669"/>
    <property type="project" value="InterPro"/>
</dbReference>
<evidence type="ECO:0000256" key="3">
    <source>
        <dbReference type="ARBA" id="ARBA00022801"/>
    </source>
</evidence>
<evidence type="ECO:0000256" key="4">
    <source>
        <dbReference type="ARBA" id="ARBA00023170"/>
    </source>
</evidence>
<feature type="binding site" evidence="6">
    <location>
        <position position="683"/>
    </location>
    <ligand>
        <name>Zn(2+)</name>
        <dbReference type="ChEBI" id="CHEBI:29105"/>
        <label>1</label>
    </ligand>
</feature>
<comment type="cofactor">
    <cofactor evidence="7">
        <name>a divalent metal cation</name>
        <dbReference type="ChEBI" id="CHEBI:60240"/>
    </cofactor>
    <text evidence="7">Binds 2 divalent metal cations per subunit. Site 1 may preferentially bind zinc ions, while site 2 has a preference for magnesium and/or manganese ions.</text>
</comment>
<feature type="binding site" evidence="6">
    <location>
        <position position="646"/>
    </location>
    <ligand>
        <name>Zn(2+)</name>
        <dbReference type="ChEBI" id="CHEBI:29105"/>
        <label>1</label>
    </ligand>
</feature>